<dbReference type="EMBL" id="RQGT01000084">
    <property type="protein sequence ID" value="TGM13122.1"/>
    <property type="molecule type" value="Genomic_DNA"/>
</dbReference>
<dbReference type="Proteomes" id="UP000297422">
    <property type="component" value="Unassembled WGS sequence"/>
</dbReference>
<proteinExistence type="predicted"/>
<dbReference type="RefSeq" id="WP_135685707.1">
    <property type="nucleotide sequence ID" value="NZ_RQEQ01000008.1"/>
</dbReference>
<reference evidence="2" key="1">
    <citation type="journal article" date="2019" name="PLoS Negl. Trop. Dis.">
        <title>Revisiting the worldwide diversity of Leptospira species in the environment.</title>
        <authorList>
            <person name="Vincent A.T."/>
            <person name="Schiettekatte O."/>
            <person name="Bourhy P."/>
            <person name="Veyrier F.J."/>
            <person name="Picardeau M."/>
        </authorList>
    </citation>
    <scope>NUCLEOTIDE SEQUENCE [LARGE SCALE GENOMIC DNA]</scope>
    <source>
        <strain evidence="2">201702407</strain>
    </source>
</reference>
<evidence type="ECO:0000313" key="2">
    <source>
        <dbReference type="Proteomes" id="UP000297422"/>
    </source>
</evidence>
<accession>A0ABY2N041</accession>
<keyword evidence="2" id="KW-1185">Reference proteome</keyword>
<organism evidence="1 2">
    <name type="scientific">Leptospira stimsonii</name>
    <dbReference type="NCBI Taxonomy" id="2202203"/>
    <lineage>
        <taxon>Bacteria</taxon>
        <taxon>Pseudomonadati</taxon>
        <taxon>Spirochaetota</taxon>
        <taxon>Spirochaetia</taxon>
        <taxon>Leptospirales</taxon>
        <taxon>Leptospiraceae</taxon>
        <taxon>Leptospira</taxon>
    </lineage>
</organism>
<comment type="caution">
    <text evidence="1">The sequence shown here is derived from an EMBL/GenBank/DDBJ whole genome shotgun (WGS) entry which is preliminary data.</text>
</comment>
<gene>
    <name evidence="1" type="ORF">EHQ90_14085</name>
</gene>
<name>A0ABY2N041_9LEPT</name>
<evidence type="ECO:0000313" key="1">
    <source>
        <dbReference type="EMBL" id="TGM13122.1"/>
    </source>
</evidence>
<sequence>MSRNTKRWTAFLGTIGFITALLCFTIMLSGQNCPAFPIVKSTASSELPPCHQKESNETTPNCSSCHFEVSQESVQPKASDFDPNEEIVLFTVSELCLQNQNKTKNFVFSFFETRTFHSQKFVRLSIASIRILT</sequence>
<protein>
    <submittedName>
        <fullName evidence="1">Uncharacterized protein</fullName>
    </submittedName>
</protein>